<evidence type="ECO:0000313" key="3">
    <source>
        <dbReference type="Proteomes" id="UP001500752"/>
    </source>
</evidence>
<accession>A0ABP7BZM2</accession>
<dbReference type="SUPFAM" id="SSF52129">
    <property type="entry name" value="Caspase-like"/>
    <property type="match status" value="1"/>
</dbReference>
<proteinExistence type="predicted"/>
<evidence type="ECO:0000313" key="2">
    <source>
        <dbReference type="EMBL" id="GAA3672517.1"/>
    </source>
</evidence>
<dbReference type="RefSeq" id="WP_345148732.1">
    <property type="nucleotide sequence ID" value="NZ_BAABEO010000008.1"/>
</dbReference>
<sequence length="394" mass="42214">MEDAPAGGTHALVVGVGRYPFLAGGEKEVPEHGGMGQLSSPPVSARAFADWLLREYAFAARPRASVALLLSEPGSDSYTNPRDGAIHTVPPATIENLVAAVKAWRVRAAGSAQNRLLFYFCGHGIAHGVDMALLAEDYNPADPNNPLDAALDFNGLRRGLRSSPAAEQLFFLDACRSTDAVLSDQDEHPYAGRVPLLYRRRPDDLPALRSTPYFATLAGERAFGRPEQVSLFTQALLRGLAGAGSTKSSGSWKVTTAQLAASIDDFMRRPVMAGTAALAQIPTANEVSDFEVHELAGDPRVPVYVSCLPPEDSVLADFSCRSRPAGGTVPADASPTLSRPCSEVDAEQEGDGEWYLELGPGDYHFEADLHDGRPRARDSFAWPPHLTVRLEAAP</sequence>
<dbReference type="Gene3D" id="3.40.50.1460">
    <property type="match status" value="1"/>
</dbReference>
<gene>
    <name evidence="2" type="ORF">GCM10023081_08580</name>
</gene>
<keyword evidence="3" id="KW-1185">Reference proteome</keyword>
<reference evidence="3" key="1">
    <citation type="journal article" date="2019" name="Int. J. Syst. Evol. Microbiol.">
        <title>The Global Catalogue of Microorganisms (GCM) 10K type strain sequencing project: providing services to taxonomists for standard genome sequencing and annotation.</title>
        <authorList>
            <consortium name="The Broad Institute Genomics Platform"/>
            <consortium name="The Broad Institute Genome Sequencing Center for Infectious Disease"/>
            <person name="Wu L."/>
            <person name="Ma J."/>
        </authorList>
    </citation>
    <scope>NUCLEOTIDE SEQUENCE [LARGE SCALE GENOMIC DNA]</scope>
    <source>
        <strain evidence="3">JCM 30742</strain>
    </source>
</reference>
<dbReference type="Pfam" id="PF00656">
    <property type="entry name" value="Peptidase_C14"/>
    <property type="match status" value="1"/>
</dbReference>
<dbReference type="Proteomes" id="UP001500752">
    <property type="component" value="Unassembled WGS sequence"/>
</dbReference>
<organism evidence="2 3">
    <name type="scientific">Arthrobacter ginkgonis</name>
    <dbReference type="NCBI Taxonomy" id="1630594"/>
    <lineage>
        <taxon>Bacteria</taxon>
        <taxon>Bacillati</taxon>
        <taxon>Actinomycetota</taxon>
        <taxon>Actinomycetes</taxon>
        <taxon>Micrococcales</taxon>
        <taxon>Micrococcaceae</taxon>
        <taxon>Arthrobacter</taxon>
    </lineage>
</organism>
<evidence type="ECO:0000259" key="1">
    <source>
        <dbReference type="Pfam" id="PF00656"/>
    </source>
</evidence>
<protein>
    <recommendedName>
        <fullName evidence="1">Peptidase C14 caspase domain-containing protein</fullName>
    </recommendedName>
</protein>
<name>A0ABP7BZM2_9MICC</name>
<dbReference type="InterPro" id="IPR029030">
    <property type="entry name" value="Caspase-like_dom_sf"/>
</dbReference>
<dbReference type="EMBL" id="BAABEO010000008">
    <property type="protein sequence ID" value="GAA3672517.1"/>
    <property type="molecule type" value="Genomic_DNA"/>
</dbReference>
<dbReference type="InterPro" id="IPR011600">
    <property type="entry name" value="Pept_C14_caspase"/>
</dbReference>
<feature type="domain" description="Peptidase C14 caspase" evidence="1">
    <location>
        <begin position="10"/>
        <end position="247"/>
    </location>
</feature>
<comment type="caution">
    <text evidence="2">The sequence shown here is derived from an EMBL/GenBank/DDBJ whole genome shotgun (WGS) entry which is preliminary data.</text>
</comment>